<evidence type="ECO:0000259" key="1">
    <source>
        <dbReference type="PROSITE" id="PS50943"/>
    </source>
</evidence>
<feature type="domain" description="HTH cro/C1-type" evidence="1">
    <location>
        <begin position="7"/>
        <end position="62"/>
    </location>
</feature>
<dbReference type="InterPro" id="IPR010982">
    <property type="entry name" value="Lambda_DNA-bd_dom_sf"/>
</dbReference>
<accession>A0A3S0JMS3</accession>
<organism evidence="2 3">
    <name type="scientific">Lysinibacillus telephonicus</name>
    <dbReference type="NCBI Taxonomy" id="1714840"/>
    <lineage>
        <taxon>Bacteria</taxon>
        <taxon>Bacillati</taxon>
        <taxon>Bacillota</taxon>
        <taxon>Bacilli</taxon>
        <taxon>Bacillales</taxon>
        <taxon>Bacillaceae</taxon>
        <taxon>Lysinibacillus</taxon>
    </lineage>
</organism>
<keyword evidence="3" id="KW-1185">Reference proteome</keyword>
<name>A0A3S0JMS3_9BACI</name>
<evidence type="ECO:0000313" key="3">
    <source>
        <dbReference type="Proteomes" id="UP000276349"/>
    </source>
</evidence>
<gene>
    <name evidence="2" type="ORF">EKG35_15890</name>
</gene>
<proteinExistence type="predicted"/>
<dbReference type="SUPFAM" id="SSF47413">
    <property type="entry name" value="lambda repressor-like DNA-binding domains"/>
    <property type="match status" value="1"/>
</dbReference>
<dbReference type="GO" id="GO:0003677">
    <property type="term" value="F:DNA binding"/>
    <property type="evidence" value="ECO:0007669"/>
    <property type="project" value="InterPro"/>
</dbReference>
<sequence>MNFGEHLREYREEELNITQGEAAYRLKLVPNTYSNYERCQRPIPIDLLPKIKETFNIPDEQFLDMLLDRPRNKKKLSVEALTMQTKDLRERYIISFGESYFELLQESPELRQLLGFIKAQDAKKRRLFLNAIKSILLVYDDALSKGGSELNKEEN</sequence>
<dbReference type="EMBL" id="RXNR01000058">
    <property type="protein sequence ID" value="RTQ89817.1"/>
    <property type="molecule type" value="Genomic_DNA"/>
</dbReference>
<evidence type="ECO:0000313" key="2">
    <source>
        <dbReference type="EMBL" id="RTQ89817.1"/>
    </source>
</evidence>
<protein>
    <submittedName>
        <fullName evidence="2">XRE family transcriptional regulator</fullName>
    </submittedName>
</protein>
<dbReference type="InterPro" id="IPR001387">
    <property type="entry name" value="Cro/C1-type_HTH"/>
</dbReference>
<dbReference type="Gene3D" id="1.10.260.40">
    <property type="entry name" value="lambda repressor-like DNA-binding domains"/>
    <property type="match status" value="1"/>
</dbReference>
<dbReference type="CDD" id="cd00093">
    <property type="entry name" value="HTH_XRE"/>
    <property type="match status" value="1"/>
</dbReference>
<dbReference type="AlphaFoldDB" id="A0A3S0JMS3"/>
<dbReference type="OrthoDB" id="2968479at2"/>
<dbReference type="Proteomes" id="UP000276349">
    <property type="component" value="Unassembled WGS sequence"/>
</dbReference>
<reference evidence="2 3" key="1">
    <citation type="submission" date="2018-12" db="EMBL/GenBank/DDBJ databases">
        <authorList>
            <person name="Yu L."/>
        </authorList>
    </citation>
    <scope>NUCLEOTIDE SEQUENCE [LARGE SCALE GENOMIC DNA]</scope>
    <source>
        <strain evidence="2 3">S5H2222</strain>
    </source>
</reference>
<dbReference type="SMART" id="SM00530">
    <property type="entry name" value="HTH_XRE"/>
    <property type="match status" value="1"/>
</dbReference>
<dbReference type="PROSITE" id="PS50943">
    <property type="entry name" value="HTH_CROC1"/>
    <property type="match status" value="1"/>
</dbReference>
<dbReference type="RefSeq" id="WP_126295530.1">
    <property type="nucleotide sequence ID" value="NZ_CP155468.1"/>
</dbReference>
<dbReference type="Pfam" id="PF01381">
    <property type="entry name" value="HTH_3"/>
    <property type="match status" value="1"/>
</dbReference>
<comment type="caution">
    <text evidence="2">The sequence shown here is derived from an EMBL/GenBank/DDBJ whole genome shotgun (WGS) entry which is preliminary data.</text>
</comment>